<dbReference type="SUPFAM" id="SSF52540">
    <property type="entry name" value="P-loop containing nucleoside triphosphate hydrolases"/>
    <property type="match status" value="1"/>
</dbReference>
<comment type="subcellular location">
    <subcellularLocation>
        <location evidence="1">Cell membrane</location>
        <topology evidence="1">Multi-pass membrane protein</topology>
    </subcellularLocation>
</comment>
<organism evidence="12 13">
    <name type="scientific">Diplocloster agilis</name>
    <dbReference type="NCBI Taxonomy" id="2850323"/>
    <lineage>
        <taxon>Bacteria</taxon>
        <taxon>Bacillati</taxon>
        <taxon>Bacillota</taxon>
        <taxon>Clostridia</taxon>
        <taxon>Lachnospirales</taxon>
        <taxon>Lachnospiraceae</taxon>
        <taxon>Diplocloster</taxon>
    </lineage>
</organism>
<evidence type="ECO:0000256" key="2">
    <source>
        <dbReference type="ARBA" id="ARBA00022448"/>
    </source>
</evidence>
<dbReference type="CDD" id="cd03254">
    <property type="entry name" value="ABCC_Glucan_exporter_like"/>
    <property type="match status" value="1"/>
</dbReference>
<gene>
    <name evidence="12" type="ORF">KTH89_18640</name>
</gene>
<evidence type="ECO:0000256" key="5">
    <source>
        <dbReference type="ARBA" id="ARBA00022741"/>
    </source>
</evidence>
<feature type="transmembrane region" description="Helical" evidence="9">
    <location>
        <begin position="21"/>
        <end position="43"/>
    </location>
</feature>
<dbReference type="InterPro" id="IPR003593">
    <property type="entry name" value="AAA+_ATPase"/>
</dbReference>
<proteinExistence type="predicted"/>
<dbReference type="InterPro" id="IPR027417">
    <property type="entry name" value="P-loop_NTPase"/>
</dbReference>
<sequence>MLKKIKHMAENVLKLKPFIAPYKWSFLGAMFMAVFGVGAMTLAPTVEGMITTQLAKDTSHILKGEPGAGVHFDVILRILAVLLVIYLIKTLAQIIGTFWLTNSIQNAMHDMRNEVQNKIRRLPVRYFDNHKFGDILSRVTNDVETVSNALQQSFIQIVTGILTLALAITMMFTIQPLMACISILIIPISLLITRGVVSRSQKQFKAQQDSMGALNGTITELYGGYNEILLFGRQEDSIRQFEEVNDELQKHAFKAQFVSSLMNPLISLTTYLCIGSIAVLGCFQVISGTITVGNLQAFIRYIWQINDPLSQVSQLSTQLQAAFAALNRIYEVLEEEEEVPEADPPVQLSQVKGNVTFDHVTFGYGDTPVVQNLDAQIKAGQMVAIVGPTGAGKTTLINLLLRFYDVEGGSIRIDGVDIRDMRREDLRSLFGMVLQDTWLFSGTIYDNIRYGRLDARKDQVINAAKLANVHHFIRTLPRGYDMMINEEGNNISQGEKQLLTIARAILKDPKILILDEATSSVDTRLEKMLQNAMHKVLEGRTSFVIAHRLSTIKNADMIMVLHDGNIEEVGTHEELMKKRGYYEQLYNSQFAAAQE</sequence>
<dbReference type="GO" id="GO:0005886">
    <property type="term" value="C:plasma membrane"/>
    <property type="evidence" value="ECO:0007669"/>
    <property type="project" value="UniProtKB-SubCell"/>
</dbReference>
<keyword evidence="3" id="KW-1003">Cell membrane</keyword>
<evidence type="ECO:0000256" key="3">
    <source>
        <dbReference type="ARBA" id="ARBA00022475"/>
    </source>
</evidence>
<evidence type="ECO:0000256" key="4">
    <source>
        <dbReference type="ARBA" id="ARBA00022692"/>
    </source>
</evidence>
<dbReference type="Pfam" id="PF00005">
    <property type="entry name" value="ABC_tran"/>
    <property type="match status" value="1"/>
</dbReference>
<comment type="caution">
    <text evidence="12">The sequence shown here is derived from an EMBL/GenBank/DDBJ whole genome shotgun (WGS) entry which is preliminary data.</text>
</comment>
<dbReference type="PROSITE" id="PS50893">
    <property type="entry name" value="ABC_TRANSPORTER_2"/>
    <property type="match status" value="1"/>
</dbReference>
<dbReference type="AlphaFoldDB" id="A0A949K0D2"/>
<dbReference type="PANTHER" id="PTHR43394">
    <property type="entry name" value="ATP-DEPENDENT PERMEASE MDL1, MITOCHONDRIAL"/>
    <property type="match status" value="1"/>
</dbReference>
<keyword evidence="4 9" id="KW-0812">Transmembrane</keyword>
<evidence type="ECO:0000313" key="13">
    <source>
        <dbReference type="Proteomes" id="UP000712157"/>
    </source>
</evidence>
<protein>
    <submittedName>
        <fullName evidence="12">ABC transporter ATP-binding protein/permease</fullName>
    </submittedName>
</protein>
<dbReference type="FunFam" id="3.40.50.300:FF:000287">
    <property type="entry name" value="Multidrug ABC transporter ATP-binding protein"/>
    <property type="match status" value="1"/>
</dbReference>
<dbReference type="RefSeq" id="WP_238722698.1">
    <property type="nucleotide sequence ID" value="NZ_JAHQCW010000037.1"/>
</dbReference>
<dbReference type="PANTHER" id="PTHR43394:SF1">
    <property type="entry name" value="ATP-BINDING CASSETTE SUB-FAMILY B MEMBER 10, MITOCHONDRIAL"/>
    <property type="match status" value="1"/>
</dbReference>
<dbReference type="InterPro" id="IPR003439">
    <property type="entry name" value="ABC_transporter-like_ATP-bd"/>
</dbReference>
<keyword evidence="6 12" id="KW-0067">ATP-binding</keyword>
<dbReference type="PROSITE" id="PS00211">
    <property type="entry name" value="ABC_TRANSPORTER_1"/>
    <property type="match status" value="1"/>
</dbReference>
<dbReference type="Pfam" id="PF00664">
    <property type="entry name" value="ABC_membrane"/>
    <property type="match status" value="1"/>
</dbReference>
<evidence type="ECO:0000256" key="6">
    <source>
        <dbReference type="ARBA" id="ARBA00022840"/>
    </source>
</evidence>
<dbReference type="SUPFAM" id="SSF90123">
    <property type="entry name" value="ABC transporter transmembrane region"/>
    <property type="match status" value="1"/>
</dbReference>
<feature type="domain" description="ABC transmembrane type-1" evidence="11">
    <location>
        <begin position="27"/>
        <end position="321"/>
    </location>
</feature>
<keyword evidence="13" id="KW-1185">Reference proteome</keyword>
<dbReference type="GO" id="GO:0005524">
    <property type="term" value="F:ATP binding"/>
    <property type="evidence" value="ECO:0007669"/>
    <property type="project" value="UniProtKB-KW"/>
</dbReference>
<keyword evidence="5" id="KW-0547">Nucleotide-binding</keyword>
<evidence type="ECO:0000259" key="10">
    <source>
        <dbReference type="PROSITE" id="PS50893"/>
    </source>
</evidence>
<reference evidence="12" key="1">
    <citation type="submission" date="2021-06" db="EMBL/GenBank/DDBJ databases">
        <title>Description of novel taxa of the family Lachnospiraceae.</title>
        <authorList>
            <person name="Chaplin A.V."/>
            <person name="Sokolova S.R."/>
            <person name="Pikina A.P."/>
            <person name="Korzhanova M."/>
            <person name="Belova V."/>
            <person name="Korostin D."/>
            <person name="Efimov B.A."/>
        </authorList>
    </citation>
    <scope>NUCLEOTIDE SEQUENCE</scope>
    <source>
        <strain evidence="12">ASD5720</strain>
    </source>
</reference>
<evidence type="ECO:0000256" key="7">
    <source>
        <dbReference type="ARBA" id="ARBA00022989"/>
    </source>
</evidence>
<feature type="transmembrane region" description="Helical" evidence="9">
    <location>
        <begin position="74"/>
        <end position="101"/>
    </location>
</feature>
<dbReference type="InterPro" id="IPR036640">
    <property type="entry name" value="ABC1_TM_sf"/>
</dbReference>
<evidence type="ECO:0000313" key="12">
    <source>
        <dbReference type="EMBL" id="MBU9738563.1"/>
    </source>
</evidence>
<name>A0A949K0D2_9FIRM</name>
<feature type="domain" description="ABC transporter" evidence="10">
    <location>
        <begin position="355"/>
        <end position="588"/>
    </location>
</feature>
<feature type="transmembrane region" description="Helical" evidence="9">
    <location>
        <begin position="178"/>
        <end position="197"/>
    </location>
</feature>
<dbReference type="Proteomes" id="UP000712157">
    <property type="component" value="Unassembled WGS sequence"/>
</dbReference>
<dbReference type="FunFam" id="1.20.1560.10:FF:000011">
    <property type="entry name" value="Multidrug ABC transporter ATP-binding protein"/>
    <property type="match status" value="1"/>
</dbReference>
<evidence type="ECO:0000256" key="8">
    <source>
        <dbReference type="ARBA" id="ARBA00023136"/>
    </source>
</evidence>
<evidence type="ECO:0000256" key="9">
    <source>
        <dbReference type="SAM" id="Phobius"/>
    </source>
</evidence>
<dbReference type="SMART" id="SM00382">
    <property type="entry name" value="AAA"/>
    <property type="match status" value="1"/>
</dbReference>
<evidence type="ECO:0000259" key="11">
    <source>
        <dbReference type="PROSITE" id="PS50929"/>
    </source>
</evidence>
<feature type="transmembrane region" description="Helical" evidence="9">
    <location>
        <begin position="265"/>
        <end position="286"/>
    </location>
</feature>
<evidence type="ECO:0000256" key="1">
    <source>
        <dbReference type="ARBA" id="ARBA00004651"/>
    </source>
</evidence>
<keyword evidence="2" id="KW-0813">Transport</keyword>
<keyword evidence="7 9" id="KW-1133">Transmembrane helix</keyword>
<dbReference type="InterPro" id="IPR039421">
    <property type="entry name" value="Type_1_exporter"/>
</dbReference>
<accession>A0A949K0D2</accession>
<dbReference type="InterPro" id="IPR017871">
    <property type="entry name" value="ABC_transporter-like_CS"/>
</dbReference>
<dbReference type="CDD" id="cd18547">
    <property type="entry name" value="ABC_6TM_Tm288_like"/>
    <property type="match status" value="1"/>
</dbReference>
<dbReference type="EMBL" id="JAHQCW010000037">
    <property type="protein sequence ID" value="MBU9738563.1"/>
    <property type="molecule type" value="Genomic_DNA"/>
</dbReference>
<dbReference type="Gene3D" id="1.20.1560.10">
    <property type="entry name" value="ABC transporter type 1, transmembrane domain"/>
    <property type="match status" value="1"/>
</dbReference>
<dbReference type="InterPro" id="IPR011527">
    <property type="entry name" value="ABC1_TM_dom"/>
</dbReference>
<dbReference type="Gene3D" id="3.40.50.300">
    <property type="entry name" value="P-loop containing nucleotide triphosphate hydrolases"/>
    <property type="match status" value="1"/>
</dbReference>
<dbReference type="GO" id="GO:0016887">
    <property type="term" value="F:ATP hydrolysis activity"/>
    <property type="evidence" value="ECO:0007669"/>
    <property type="project" value="InterPro"/>
</dbReference>
<keyword evidence="8 9" id="KW-0472">Membrane</keyword>
<dbReference type="GO" id="GO:0015421">
    <property type="term" value="F:ABC-type oligopeptide transporter activity"/>
    <property type="evidence" value="ECO:0007669"/>
    <property type="project" value="TreeGrafter"/>
</dbReference>
<dbReference type="PROSITE" id="PS50929">
    <property type="entry name" value="ABC_TM1F"/>
    <property type="match status" value="1"/>
</dbReference>
<feature type="transmembrane region" description="Helical" evidence="9">
    <location>
        <begin position="154"/>
        <end position="172"/>
    </location>
</feature>